<feature type="domain" description="Myb-like" evidence="6">
    <location>
        <begin position="1"/>
        <end position="46"/>
    </location>
</feature>
<dbReference type="SUPFAM" id="SSF46689">
    <property type="entry name" value="Homeodomain-like"/>
    <property type="match status" value="1"/>
</dbReference>
<feature type="domain" description="HTH myb-type" evidence="7">
    <location>
        <begin position="1"/>
        <end position="50"/>
    </location>
</feature>
<evidence type="ECO:0000256" key="2">
    <source>
        <dbReference type="ARBA" id="ARBA00023015"/>
    </source>
</evidence>
<evidence type="ECO:0000256" key="5">
    <source>
        <dbReference type="ARBA" id="ARBA00023242"/>
    </source>
</evidence>
<comment type="subcellular location">
    <subcellularLocation>
        <location evidence="1">Nucleus</location>
    </subcellularLocation>
</comment>
<dbReference type="GO" id="GO:0005634">
    <property type="term" value="C:nucleus"/>
    <property type="evidence" value="ECO:0007669"/>
    <property type="project" value="UniProtKB-SubCell"/>
</dbReference>
<dbReference type="PANTHER" id="PTHR47998:SF3">
    <property type="entry name" value="TRANSCRIPTION FACTOR TRY-LIKE"/>
    <property type="match status" value="1"/>
</dbReference>
<evidence type="ECO:0000313" key="9">
    <source>
        <dbReference type="Proteomes" id="UP001180020"/>
    </source>
</evidence>
<keyword evidence="3" id="KW-0238">DNA-binding</keyword>
<dbReference type="GO" id="GO:0006355">
    <property type="term" value="P:regulation of DNA-templated transcription"/>
    <property type="evidence" value="ECO:0007669"/>
    <property type="project" value="TreeGrafter"/>
</dbReference>
<dbReference type="AlphaFoldDB" id="A0AAV9C321"/>
<evidence type="ECO:0000256" key="1">
    <source>
        <dbReference type="ARBA" id="ARBA00004123"/>
    </source>
</evidence>
<keyword evidence="2" id="KW-0805">Transcription regulation</keyword>
<dbReference type="Pfam" id="PF00249">
    <property type="entry name" value="Myb_DNA-binding"/>
    <property type="match status" value="1"/>
</dbReference>
<dbReference type="Gene3D" id="1.10.10.60">
    <property type="entry name" value="Homeodomain-like"/>
    <property type="match status" value="1"/>
</dbReference>
<dbReference type="InterPro" id="IPR009057">
    <property type="entry name" value="Homeodomain-like_sf"/>
</dbReference>
<name>A0AAV9C321_ACOCL</name>
<keyword evidence="5" id="KW-0539">Nucleus</keyword>
<dbReference type="GO" id="GO:0048731">
    <property type="term" value="P:system development"/>
    <property type="evidence" value="ECO:0007669"/>
    <property type="project" value="UniProtKB-ARBA"/>
</dbReference>
<gene>
    <name evidence="8" type="primary">CPC</name>
    <name evidence="8" type="ORF">QJS10_CPB21g00945</name>
</gene>
<sequence>MEEFTEDEVTLIARMFSLLGERWTLIAGRIPGRTAEEIEKYWTSRYTTSE</sequence>
<protein>
    <submittedName>
        <fullName evidence="8">Transcription factor CPC</fullName>
    </submittedName>
</protein>
<proteinExistence type="predicted"/>
<dbReference type="PROSITE" id="PS51294">
    <property type="entry name" value="HTH_MYB"/>
    <property type="match status" value="1"/>
</dbReference>
<dbReference type="EMBL" id="JAUJYO010000021">
    <property type="protein sequence ID" value="KAK1283130.1"/>
    <property type="molecule type" value="Genomic_DNA"/>
</dbReference>
<keyword evidence="4" id="KW-0804">Transcription</keyword>
<dbReference type="InterPro" id="IPR001005">
    <property type="entry name" value="SANT/Myb"/>
</dbReference>
<dbReference type="PROSITE" id="PS50090">
    <property type="entry name" value="MYB_LIKE"/>
    <property type="match status" value="1"/>
</dbReference>
<organism evidence="8 9">
    <name type="scientific">Acorus calamus</name>
    <name type="common">Sweet flag</name>
    <dbReference type="NCBI Taxonomy" id="4465"/>
    <lineage>
        <taxon>Eukaryota</taxon>
        <taxon>Viridiplantae</taxon>
        <taxon>Streptophyta</taxon>
        <taxon>Embryophyta</taxon>
        <taxon>Tracheophyta</taxon>
        <taxon>Spermatophyta</taxon>
        <taxon>Magnoliopsida</taxon>
        <taxon>Liliopsida</taxon>
        <taxon>Acoraceae</taxon>
        <taxon>Acorus</taxon>
    </lineage>
</organism>
<evidence type="ECO:0000256" key="4">
    <source>
        <dbReference type="ARBA" id="ARBA00023163"/>
    </source>
</evidence>
<comment type="caution">
    <text evidence="8">The sequence shown here is derived from an EMBL/GenBank/DDBJ whole genome shotgun (WGS) entry which is preliminary data.</text>
</comment>
<dbReference type="SMART" id="SM00717">
    <property type="entry name" value="SANT"/>
    <property type="match status" value="1"/>
</dbReference>
<dbReference type="FunFam" id="1.10.10.60:FF:000160">
    <property type="entry name" value="MYB-like transcription factor"/>
    <property type="match status" value="1"/>
</dbReference>
<dbReference type="Proteomes" id="UP001180020">
    <property type="component" value="Unassembled WGS sequence"/>
</dbReference>
<evidence type="ECO:0000259" key="7">
    <source>
        <dbReference type="PROSITE" id="PS51294"/>
    </source>
</evidence>
<dbReference type="InterPro" id="IPR017930">
    <property type="entry name" value="Myb_dom"/>
</dbReference>
<evidence type="ECO:0000259" key="6">
    <source>
        <dbReference type="PROSITE" id="PS50090"/>
    </source>
</evidence>
<dbReference type="PANTHER" id="PTHR47998">
    <property type="entry name" value="TRANSCRIPTION FACTOR MYB51-LIKE ISOFORM X1"/>
    <property type="match status" value="1"/>
</dbReference>
<reference evidence="8" key="2">
    <citation type="submission" date="2023-06" db="EMBL/GenBank/DDBJ databases">
        <authorList>
            <person name="Ma L."/>
            <person name="Liu K.-W."/>
            <person name="Li Z."/>
            <person name="Hsiao Y.-Y."/>
            <person name="Qi Y."/>
            <person name="Fu T."/>
            <person name="Tang G."/>
            <person name="Zhang D."/>
            <person name="Sun W.-H."/>
            <person name="Liu D.-K."/>
            <person name="Li Y."/>
            <person name="Chen G.-Z."/>
            <person name="Liu X.-D."/>
            <person name="Liao X.-Y."/>
            <person name="Jiang Y.-T."/>
            <person name="Yu X."/>
            <person name="Hao Y."/>
            <person name="Huang J."/>
            <person name="Zhao X.-W."/>
            <person name="Ke S."/>
            <person name="Chen Y.-Y."/>
            <person name="Wu W.-L."/>
            <person name="Hsu J.-L."/>
            <person name="Lin Y.-F."/>
            <person name="Huang M.-D."/>
            <person name="Li C.-Y."/>
            <person name="Huang L."/>
            <person name="Wang Z.-W."/>
            <person name="Zhao X."/>
            <person name="Zhong W.-Y."/>
            <person name="Peng D.-H."/>
            <person name="Ahmad S."/>
            <person name="Lan S."/>
            <person name="Zhang J.-S."/>
            <person name="Tsai W.-C."/>
            <person name="Van De Peer Y."/>
            <person name="Liu Z.-J."/>
        </authorList>
    </citation>
    <scope>NUCLEOTIDE SEQUENCE</scope>
    <source>
        <strain evidence="8">CP</strain>
        <tissue evidence="8">Leaves</tissue>
    </source>
</reference>
<evidence type="ECO:0000256" key="3">
    <source>
        <dbReference type="ARBA" id="ARBA00023125"/>
    </source>
</evidence>
<evidence type="ECO:0000313" key="8">
    <source>
        <dbReference type="EMBL" id="KAK1283130.1"/>
    </source>
</evidence>
<dbReference type="GO" id="GO:0090558">
    <property type="term" value="P:plant epidermis development"/>
    <property type="evidence" value="ECO:0007669"/>
    <property type="project" value="UniProtKB-ARBA"/>
</dbReference>
<dbReference type="InterPro" id="IPR015495">
    <property type="entry name" value="Myb_TF_plants"/>
</dbReference>
<dbReference type="GO" id="GO:0009653">
    <property type="term" value="P:anatomical structure morphogenesis"/>
    <property type="evidence" value="ECO:0007669"/>
    <property type="project" value="UniProtKB-ARBA"/>
</dbReference>
<keyword evidence="9" id="KW-1185">Reference proteome</keyword>
<dbReference type="GO" id="GO:0030154">
    <property type="term" value="P:cell differentiation"/>
    <property type="evidence" value="ECO:0007669"/>
    <property type="project" value="UniProtKB-ARBA"/>
</dbReference>
<accession>A0AAV9C321</accession>
<dbReference type="CDD" id="cd00167">
    <property type="entry name" value="SANT"/>
    <property type="match status" value="1"/>
</dbReference>
<dbReference type="GO" id="GO:0000976">
    <property type="term" value="F:transcription cis-regulatory region binding"/>
    <property type="evidence" value="ECO:0007669"/>
    <property type="project" value="TreeGrafter"/>
</dbReference>
<reference evidence="8" key="1">
    <citation type="journal article" date="2023" name="Nat. Commun.">
        <title>Diploid and tetraploid genomes of Acorus and the evolution of monocots.</title>
        <authorList>
            <person name="Ma L."/>
            <person name="Liu K.W."/>
            <person name="Li Z."/>
            <person name="Hsiao Y.Y."/>
            <person name="Qi Y."/>
            <person name="Fu T."/>
            <person name="Tang G.D."/>
            <person name="Zhang D."/>
            <person name="Sun W.H."/>
            <person name="Liu D.K."/>
            <person name="Li Y."/>
            <person name="Chen G.Z."/>
            <person name="Liu X.D."/>
            <person name="Liao X.Y."/>
            <person name="Jiang Y.T."/>
            <person name="Yu X."/>
            <person name="Hao Y."/>
            <person name="Huang J."/>
            <person name="Zhao X.W."/>
            <person name="Ke S."/>
            <person name="Chen Y.Y."/>
            <person name="Wu W.L."/>
            <person name="Hsu J.L."/>
            <person name="Lin Y.F."/>
            <person name="Huang M.D."/>
            <person name="Li C.Y."/>
            <person name="Huang L."/>
            <person name="Wang Z.W."/>
            <person name="Zhao X."/>
            <person name="Zhong W.Y."/>
            <person name="Peng D.H."/>
            <person name="Ahmad S."/>
            <person name="Lan S."/>
            <person name="Zhang J.S."/>
            <person name="Tsai W.C."/>
            <person name="Van de Peer Y."/>
            <person name="Liu Z.J."/>
        </authorList>
    </citation>
    <scope>NUCLEOTIDE SEQUENCE</scope>
    <source>
        <strain evidence="8">CP</strain>
    </source>
</reference>